<dbReference type="PROSITE" id="PS51257">
    <property type="entry name" value="PROKAR_LIPOPROTEIN"/>
    <property type="match status" value="1"/>
</dbReference>
<proteinExistence type="predicted"/>
<sequence length="132" mass="15152">MKIKLNLWILIFTFLLTACSETTSEEEGELFDNGGGDPIEGQWFLITINDTDVSNLDCYQESYIRSDGQTIEFYLLDLLQDGSCELVVDSSENLSIQEGFYYIGDEAIEIYIEGRKLTWRVNFDSTLIFEKS</sequence>
<keyword evidence="1" id="KW-0732">Signal</keyword>
<keyword evidence="3" id="KW-1185">Reference proteome</keyword>
<comment type="caution">
    <text evidence="2">The sequence shown here is derived from an EMBL/GenBank/DDBJ whole genome shotgun (WGS) entry which is preliminary data.</text>
</comment>
<evidence type="ECO:0008006" key="4">
    <source>
        <dbReference type="Google" id="ProtNLM"/>
    </source>
</evidence>
<evidence type="ECO:0000256" key="1">
    <source>
        <dbReference type="SAM" id="SignalP"/>
    </source>
</evidence>
<dbReference type="EMBL" id="JAAWWL010000002">
    <property type="protein sequence ID" value="NKI33101.1"/>
    <property type="molecule type" value="Genomic_DNA"/>
</dbReference>
<dbReference type="Proteomes" id="UP000718451">
    <property type="component" value="Unassembled WGS sequence"/>
</dbReference>
<evidence type="ECO:0000313" key="2">
    <source>
        <dbReference type="EMBL" id="NKI33101.1"/>
    </source>
</evidence>
<accession>A0ABX1GVN9</accession>
<name>A0ABX1GVN9_9FLAO</name>
<protein>
    <recommendedName>
        <fullName evidence="4">Lipocalin-like domain-containing protein</fullName>
    </recommendedName>
</protein>
<reference evidence="2 3" key="1">
    <citation type="submission" date="2020-04" db="EMBL/GenBank/DDBJ databases">
        <authorList>
            <person name="Yoon J."/>
        </authorList>
    </citation>
    <scope>NUCLEOTIDE SEQUENCE [LARGE SCALE GENOMIC DNA]</scope>
    <source>
        <strain evidence="2 3">DJ-13</strain>
    </source>
</reference>
<organism evidence="2 3">
    <name type="scientific">Croceivirga thetidis</name>
    <dbReference type="NCBI Taxonomy" id="2721623"/>
    <lineage>
        <taxon>Bacteria</taxon>
        <taxon>Pseudomonadati</taxon>
        <taxon>Bacteroidota</taxon>
        <taxon>Flavobacteriia</taxon>
        <taxon>Flavobacteriales</taxon>
        <taxon>Flavobacteriaceae</taxon>
        <taxon>Croceivirga</taxon>
    </lineage>
</organism>
<feature type="chain" id="PRO_5046089637" description="Lipocalin-like domain-containing protein" evidence="1">
    <location>
        <begin position="21"/>
        <end position="132"/>
    </location>
</feature>
<dbReference type="RefSeq" id="WP_168553250.1">
    <property type="nucleotide sequence ID" value="NZ_JAAWWL010000002.1"/>
</dbReference>
<feature type="signal peptide" evidence="1">
    <location>
        <begin position="1"/>
        <end position="20"/>
    </location>
</feature>
<gene>
    <name evidence="2" type="ORF">HCU67_14185</name>
</gene>
<evidence type="ECO:0000313" key="3">
    <source>
        <dbReference type="Proteomes" id="UP000718451"/>
    </source>
</evidence>